<proteinExistence type="predicted"/>
<reference evidence="4 5" key="1">
    <citation type="submission" date="2016-04" db="EMBL/GenBank/DDBJ databases">
        <title>ATOL: Assembling a taxonomically balanced genome-scale reconstruction of the evolutionary history of the Enterobacteriaceae.</title>
        <authorList>
            <person name="Plunkett G.III."/>
            <person name="Neeno-Eckwall E.C."/>
            <person name="Glasner J.D."/>
            <person name="Perna N.T."/>
        </authorList>
    </citation>
    <scope>NUCLEOTIDE SEQUENCE [LARGE SCALE GENOMIC DNA]</scope>
    <source>
        <strain evidence="4 5">ATCC 51605</strain>
    </source>
</reference>
<organism evidence="4 5">
    <name type="scientific">Buttiauxella brennerae ATCC 51605</name>
    <dbReference type="NCBI Taxonomy" id="1354251"/>
    <lineage>
        <taxon>Bacteria</taxon>
        <taxon>Pseudomonadati</taxon>
        <taxon>Pseudomonadota</taxon>
        <taxon>Gammaproteobacteria</taxon>
        <taxon>Enterobacterales</taxon>
        <taxon>Enterobacteriaceae</taxon>
        <taxon>Buttiauxella</taxon>
    </lineage>
</organism>
<evidence type="ECO:0000313" key="4">
    <source>
        <dbReference type="EMBL" id="OAT34652.1"/>
    </source>
</evidence>
<comment type="subcellular location">
    <subcellularLocation>
        <location evidence="1">Membrane</location>
        <topology evidence="1">Single-pass membrane protein</topology>
    </subcellularLocation>
</comment>
<comment type="caution">
    <text evidence="4">The sequence shown here is derived from an EMBL/GenBank/DDBJ whole genome shotgun (WGS) entry which is preliminary data.</text>
</comment>
<gene>
    <name evidence="4" type="ORF">M975_0030</name>
</gene>
<feature type="domain" description="Band 7" evidence="3">
    <location>
        <begin position="35"/>
        <end position="197"/>
    </location>
</feature>
<evidence type="ECO:0000259" key="3">
    <source>
        <dbReference type="SMART" id="SM00244"/>
    </source>
</evidence>
<dbReference type="SMART" id="SM00244">
    <property type="entry name" value="PHB"/>
    <property type="match status" value="1"/>
</dbReference>
<dbReference type="Pfam" id="PF01145">
    <property type="entry name" value="Band_7"/>
    <property type="match status" value="1"/>
</dbReference>
<dbReference type="PATRIC" id="fig|1354251.4.peg.29"/>
<accession>A0A1B7IXA0</accession>
<dbReference type="CDD" id="cd03401">
    <property type="entry name" value="SPFH_prohibitin"/>
    <property type="match status" value="1"/>
</dbReference>
<dbReference type="PANTHER" id="PTHR42911">
    <property type="entry name" value="MODULATOR OF FTSH PROTEASE HFLC"/>
    <property type="match status" value="1"/>
</dbReference>
<evidence type="ECO:0000313" key="5">
    <source>
        <dbReference type="Proteomes" id="UP000078410"/>
    </source>
</evidence>
<dbReference type="SUPFAM" id="SSF117892">
    <property type="entry name" value="Band 7/SPFH domain"/>
    <property type="match status" value="1"/>
</dbReference>
<keyword evidence="2" id="KW-1133">Transmembrane helix</keyword>
<sequence>MENQLMTHFKGAPGSKLKMIGGAMAAIVIIGMAFGSWYTIDETERGVLLRNGAVIEAIEPGLSFKIPFFESVKLISVQSQVTVYDSLQAYSKDQQAATLKVSVSWHVPPSDVTKVYSQYQNLTSLNDRLISRQVPTQVENVFGGFTAVDAVQHRLQLVNEISSAIKKNVIGPIVIDSVQIENIDFSDAYEKAVEARMTAEVQVKTREQELATEQVQAQIRVTQAQAEADAQLANAKAEAEATRLRGQAEAEAIKARADALASNQNLIELTKAERWNGVLPTTMLPTGTLPFIDTTPNKAGH</sequence>
<dbReference type="InterPro" id="IPR001107">
    <property type="entry name" value="Band_7"/>
</dbReference>
<dbReference type="GO" id="GO:0006508">
    <property type="term" value="P:proteolysis"/>
    <property type="evidence" value="ECO:0007669"/>
    <property type="project" value="UniProtKB-KW"/>
</dbReference>
<protein>
    <submittedName>
        <fullName evidence="4">Membrane protease</fullName>
    </submittedName>
</protein>
<dbReference type="AlphaFoldDB" id="A0A1B7IXA0"/>
<dbReference type="PANTHER" id="PTHR42911:SF2">
    <property type="entry name" value="PROHIBITIN FAMILY PROTEIN"/>
    <property type="match status" value="1"/>
</dbReference>
<dbReference type="GO" id="GO:0008233">
    <property type="term" value="F:peptidase activity"/>
    <property type="evidence" value="ECO:0007669"/>
    <property type="project" value="UniProtKB-KW"/>
</dbReference>
<feature type="transmembrane region" description="Helical" evidence="2">
    <location>
        <begin position="20"/>
        <end position="40"/>
    </location>
</feature>
<dbReference type="GO" id="GO:0016020">
    <property type="term" value="C:membrane"/>
    <property type="evidence" value="ECO:0007669"/>
    <property type="project" value="UniProtKB-SubCell"/>
</dbReference>
<keyword evidence="2" id="KW-0472">Membrane</keyword>
<evidence type="ECO:0000256" key="1">
    <source>
        <dbReference type="ARBA" id="ARBA00004167"/>
    </source>
</evidence>
<keyword evidence="4" id="KW-0645">Protease</keyword>
<keyword evidence="4" id="KW-0378">Hydrolase</keyword>
<dbReference type="InterPro" id="IPR000163">
    <property type="entry name" value="Prohibitin"/>
</dbReference>
<dbReference type="Proteomes" id="UP000078410">
    <property type="component" value="Unassembled WGS sequence"/>
</dbReference>
<dbReference type="InterPro" id="IPR036013">
    <property type="entry name" value="Band_7/SPFH_dom_sf"/>
</dbReference>
<keyword evidence="5" id="KW-1185">Reference proteome</keyword>
<name>A0A1B7IXA0_9ENTR</name>
<dbReference type="Gene3D" id="3.30.479.30">
    <property type="entry name" value="Band 7 domain"/>
    <property type="match status" value="1"/>
</dbReference>
<evidence type="ECO:0000256" key="2">
    <source>
        <dbReference type="SAM" id="Phobius"/>
    </source>
</evidence>
<dbReference type="RefSeq" id="WP_083967817.1">
    <property type="nucleotide sequence ID" value="NZ_LXER01000001.1"/>
</dbReference>
<keyword evidence="2" id="KW-0812">Transmembrane</keyword>
<dbReference type="EMBL" id="LXER01000001">
    <property type="protein sequence ID" value="OAT34652.1"/>
    <property type="molecule type" value="Genomic_DNA"/>
</dbReference>